<keyword evidence="3" id="KW-0813">Transport</keyword>
<dbReference type="eggNOG" id="COG1269">
    <property type="taxonomic scope" value="Bacteria"/>
</dbReference>
<gene>
    <name evidence="10" type="ordered locus">Clole_1360</name>
</gene>
<accession>F2JI58</accession>
<evidence type="ECO:0000313" key="10">
    <source>
        <dbReference type="EMBL" id="ADZ83086.1"/>
    </source>
</evidence>
<keyword evidence="5 9" id="KW-1133">Transmembrane helix</keyword>
<feature type="transmembrane region" description="Helical" evidence="9">
    <location>
        <begin position="577"/>
        <end position="598"/>
    </location>
</feature>
<keyword evidence="6" id="KW-0406">Ion transport</keyword>
<name>F2JI58_CELLD</name>
<evidence type="ECO:0000313" key="11">
    <source>
        <dbReference type="Proteomes" id="UP000008467"/>
    </source>
</evidence>
<dbReference type="PANTHER" id="PTHR11629:SF63">
    <property type="entry name" value="V-TYPE PROTON ATPASE SUBUNIT A"/>
    <property type="match status" value="1"/>
</dbReference>
<feature type="transmembrane region" description="Helical" evidence="9">
    <location>
        <begin position="449"/>
        <end position="472"/>
    </location>
</feature>
<evidence type="ECO:0000256" key="9">
    <source>
        <dbReference type="SAM" id="Phobius"/>
    </source>
</evidence>
<evidence type="ECO:0000256" key="1">
    <source>
        <dbReference type="ARBA" id="ARBA00004141"/>
    </source>
</evidence>
<dbReference type="EMBL" id="CP002582">
    <property type="protein sequence ID" value="ADZ83086.1"/>
    <property type="molecule type" value="Genomic_DNA"/>
</dbReference>
<dbReference type="PANTHER" id="PTHR11629">
    <property type="entry name" value="VACUOLAR PROTON ATPASES"/>
    <property type="match status" value="1"/>
</dbReference>
<feature type="transmembrane region" description="Helical" evidence="9">
    <location>
        <begin position="493"/>
        <end position="513"/>
    </location>
</feature>
<keyword evidence="7 9" id="KW-0472">Membrane</keyword>
<evidence type="ECO:0000256" key="8">
    <source>
        <dbReference type="SAM" id="Coils"/>
    </source>
</evidence>
<dbReference type="InterPro" id="IPR002490">
    <property type="entry name" value="V-ATPase_116kDa_su"/>
</dbReference>
<evidence type="ECO:0000256" key="2">
    <source>
        <dbReference type="ARBA" id="ARBA00009904"/>
    </source>
</evidence>
<dbReference type="RefSeq" id="WP_013656385.1">
    <property type="nucleotide sequence ID" value="NC_015275.1"/>
</dbReference>
<dbReference type="KEGG" id="cle:Clole_1360"/>
<organism evidence="10 11">
    <name type="scientific">Cellulosilyticum lentocellum (strain ATCC 49066 / DSM 5427 / NCIMB 11756 / RHM5)</name>
    <name type="common">Clostridium lentocellum</name>
    <dbReference type="NCBI Taxonomy" id="642492"/>
    <lineage>
        <taxon>Bacteria</taxon>
        <taxon>Bacillati</taxon>
        <taxon>Bacillota</taxon>
        <taxon>Clostridia</taxon>
        <taxon>Lachnospirales</taxon>
        <taxon>Cellulosilyticaceae</taxon>
        <taxon>Cellulosilyticum</taxon>
    </lineage>
</organism>
<protein>
    <submittedName>
        <fullName evidence="10">V-type ATPase 116 kDa subunit</fullName>
    </submittedName>
</protein>
<sequence>MAIEKMKLLSLVGALDEEYAILQELVLCEKVHLNLSHSEAYDNNYLMHEYEAMIPASSSVKEENYAELESSYYNILSNLETMAIDLELPMHFIKEDIKAYTRQQALEDYEKVQQSIGPNIEAISEKREQMKTLETLNQNLSCINRDIDFAELNHLNYFKYQVGMLSRDNRLHIKKNQENISALIFEIGEIEASREDIYIIFYLRELEEETEKLLKSLNWNKLELRPGAEGEVVACRKENESKIEILKKQIERLEKNIFENRGELILLLNKIYTRIKLELKIIELKKQVFRGNNVFVLSAWIRSKDYRRLDERIGDVTDKYVMMAKKPSELAQDVTPPTKLKNNWFFRPFELIVQLYGLPTYHEIDPTPFLAITFCLMFGIMFGDIGQGFIYFLAGFLISKKMETAGGILKRLGATSMIFGFVYGSVFGLEHLPVISDIALVQGGPLNKANIMPILIVGVAFGVAVLTISFLMGIINALKRKDLEQAFFGKNGIAGYIFFIGLISVALCLVKVIPVPVYVPVLVMLLMLVVMVFKEPLAHLMEGKRPLIHGDKGSYFIESGFEGIETILSTLSNAISFIRVGAFALNHAGLFMAFSVMAEMVPGIPLKIIILVLGNVLILTLEGLVVFIQGLRLQYYEMFSKYFGGDGIAYEPIQLEK</sequence>
<reference evidence="10 11" key="1">
    <citation type="journal article" date="2011" name="J. Bacteriol.">
        <title>Complete genome sequence of the cellulose-degrading bacterium Cellulosilyticum lentocellum.</title>
        <authorList>
            <consortium name="US DOE Joint Genome Institute"/>
            <person name="Miller D.A."/>
            <person name="Suen G."/>
            <person name="Bruce D."/>
            <person name="Copeland A."/>
            <person name="Cheng J.F."/>
            <person name="Detter C."/>
            <person name="Goodwin L.A."/>
            <person name="Han C.S."/>
            <person name="Hauser L.J."/>
            <person name="Land M.L."/>
            <person name="Lapidus A."/>
            <person name="Lucas S."/>
            <person name="Meincke L."/>
            <person name="Pitluck S."/>
            <person name="Tapia R."/>
            <person name="Teshima H."/>
            <person name="Woyke T."/>
            <person name="Fox B.G."/>
            <person name="Angert E.R."/>
            <person name="Currie C.R."/>
        </authorList>
    </citation>
    <scope>NUCLEOTIDE SEQUENCE [LARGE SCALE GENOMIC DNA]</scope>
    <source>
        <strain evidence="11">ATCC 49066 / DSM 5427 / NCIMB 11756 / RHM5</strain>
    </source>
</reference>
<comment type="similarity">
    <text evidence="2">Belongs to the V-ATPase 116 kDa subunit family.</text>
</comment>
<evidence type="ECO:0000256" key="3">
    <source>
        <dbReference type="ARBA" id="ARBA00022448"/>
    </source>
</evidence>
<evidence type="ECO:0000256" key="4">
    <source>
        <dbReference type="ARBA" id="ARBA00022692"/>
    </source>
</evidence>
<keyword evidence="8" id="KW-0175">Coiled coil</keyword>
<keyword evidence="11" id="KW-1185">Reference proteome</keyword>
<keyword evidence="4 9" id="KW-0812">Transmembrane</keyword>
<proteinExistence type="inferred from homology"/>
<evidence type="ECO:0000256" key="7">
    <source>
        <dbReference type="ARBA" id="ARBA00023136"/>
    </source>
</evidence>
<feature type="transmembrane region" description="Helical" evidence="9">
    <location>
        <begin position="604"/>
        <end position="628"/>
    </location>
</feature>
<dbReference type="GO" id="GO:0007035">
    <property type="term" value="P:vacuolar acidification"/>
    <property type="evidence" value="ECO:0007669"/>
    <property type="project" value="TreeGrafter"/>
</dbReference>
<dbReference type="GO" id="GO:0033179">
    <property type="term" value="C:proton-transporting V-type ATPase, V0 domain"/>
    <property type="evidence" value="ECO:0007669"/>
    <property type="project" value="InterPro"/>
</dbReference>
<dbReference type="HOGENOM" id="CLU_025558_0_1_9"/>
<feature type="transmembrane region" description="Helical" evidence="9">
    <location>
        <begin position="369"/>
        <end position="396"/>
    </location>
</feature>
<comment type="subcellular location">
    <subcellularLocation>
        <location evidence="1">Membrane</location>
        <topology evidence="1">Multi-pass membrane protein</topology>
    </subcellularLocation>
</comment>
<dbReference type="GO" id="GO:0051117">
    <property type="term" value="F:ATPase binding"/>
    <property type="evidence" value="ECO:0007669"/>
    <property type="project" value="TreeGrafter"/>
</dbReference>
<dbReference type="STRING" id="642492.Clole_1360"/>
<feature type="coiled-coil region" evidence="8">
    <location>
        <begin position="236"/>
        <end position="263"/>
    </location>
</feature>
<dbReference type="Proteomes" id="UP000008467">
    <property type="component" value="Chromosome"/>
</dbReference>
<dbReference type="GO" id="GO:0046961">
    <property type="term" value="F:proton-transporting ATPase activity, rotational mechanism"/>
    <property type="evidence" value="ECO:0007669"/>
    <property type="project" value="InterPro"/>
</dbReference>
<feature type="transmembrane region" description="Helical" evidence="9">
    <location>
        <begin position="519"/>
        <end position="537"/>
    </location>
</feature>
<dbReference type="GO" id="GO:0016471">
    <property type="term" value="C:vacuolar proton-transporting V-type ATPase complex"/>
    <property type="evidence" value="ECO:0007669"/>
    <property type="project" value="TreeGrafter"/>
</dbReference>
<dbReference type="AlphaFoldDB" id="F2JI58"/>
<evidence type="ECO:0000256" key="6">
    <source>
        <dbReference type="ARBA" id="ARBA00023065"/>
    </source>
</evidence>
<evidence type="ECO:0000256" key="5">
    <source>
        <dbReference type="ARBA" id="ARBA00022989"/>
    </source>
</evidence>
<dbReference type="Pfam" id="PF01496">
    <property type="entry name" value="V_ATPase_I"/>
    <property type="match status" value="2"/>
</dbReference>